<accession>A0A2I0UG75</accession>
<evidence type="ECO:0008006" key="3">
    <source>
        <dbReference type="Google" id="ProtNLM"/>
    </source>
</evidence>
<dbReference type="AlphaFoldDB" id="A0A2I0UG75"/>
<reference evidence="2" key="1">
    <citation type="submission" date="2017-11" db="EMBL/GenBank/DDBJ databases">
        <authorList>
            <person name="Lima N.C."/>
            <person name="Parody-Merino A.M."/>
            <person name="Battley P.F."/>
            <person name="Fidler A.E."/>
            <person name="Prosdocimi F."/>
        </authorList>
    </citation>
    <scope>NUCLEOTIDE SEQUENCE [LARGE SCALE GENOMIC DNA]</scope>
</reference>
<sequence length="112" mass="12994">MEKRRLRGDLINAYKYLQGGCKEDRTRLLSVVPIGRTRDNGHTLKHKRVHLNVRKHFFAVEVTKQWPRLPREFVDSPSLEILKSCLDMILGNQLWVALLEQGLDQMASRGPC</sequence>
<name>A0A2I0UG75_LIMLA</name>
<proteinExistence type="predicted"/>
<organism evidence="1 2">
    <name type="scientific">Limosa lapponica baueri</name>
    <dbReference type="NCBI Taxonomy" id="1758121"/>
    <lineage>
        <taxon>Eukaryota</taxon>
        <taxon>Metazoa</taxon>
        <taxon>Chordata</taxon>
        <taxon>Craniata</taxon>
        <taxon>Vertebrata</taxon>
        <taxon>Euteleostomi</taxon>
        <taxon>Archelosauria</taxon>
        <taxon>Archosauria</taxon>
        <taxon>Dinosauria</taxon>
        <taxon>Saurischia</taxon>
        <taxon>Theropoda</taxon>
        <taxon>Coelurosauria</taxon>
        <taxon>Aves</taxon>
        <taxon>Neognathae</taxon>
        <taxon>Neoaves</taxon>
        <taxon>Charadriiformes</taxon>
        <taxon>Scolopacidae</taxon>
        <taxon>Limosa</taxon>
    </lineage>
</organism>
<dbReference type="Proteomes" id="UP000233556">
    <property type="component" value="Unassembled WGS sequence"/>
</dbReference>
<keyword evidence="2" id="KW-1185">Reference proteome</keyword>
<gene>
    <name evidence="1" type="ORF">llap_4653</name>
</gene>
<protein>
    <recommendedName>
        <fullName evidence="3">Rna-directed dna polymerase from mobile element jockey-like</fullName>
    </recommendedName>
</protein>
<evidence type="ECO:0000313" key="1">
    <source>
        <dbReference type="EMBL" id="PKU45040.1"/>
    </source>
</evidence>
<evidence type="ECO:0000313" key="2">
    <source>
        <dbReference type="Proteomes" id="UP000233556"/>
    </source>
</evidence>
<reference evidence="2" key="2">
    <citation type="submission" date="2017-12" db="EMBL/GenBank/DDBJ databases">
        <title>Genome sequence of the Bar-tailed Godwit (Limosa lapponica baueri).</title>
        <authorList>
            <person name="Lima N.C.B."/>
            <person name="Parody-Merino A.M."/>
            <person name="Battley P.F."/>
            <person name="Fidler A.E."/>
            <person name="Prosdocimi F."/>
        </authorList>
    </citation>
    <scope>NUCLEOTIDE SEQUENCE [LARGE SCALE GENOMIC DNA]</scope>
</reference>
<dbReference type="OrthoDB" id="9318584at2759"/>
<dbReference type="EMBL" id="KZ505785">
    <property type="protein sequence ID" value="PKU45040.1"/>
    <property type="molecule type" value="Genomic_DNA"/>
</dbReference>